<sequence length="254" mass="30136">TEKYHKYLKILSKVVPMNDDESFKLGIVLSYLKQYEASQQILLPLYKKGKFASLQMFNALSFNYYYLGNKEQSKVFWDKLLQISKVEVGYAPWVLEESKATFNQRILPLLQDDDNHYRLYGVFLLNQLNGKEILMTEEIWSILENMNDYEKLYLTYLVQGLHLNKLDFIHRGLVKLYEAEDLPQDTELFVSWIDKGEALIANDVDLNEVERYVAAHTYLYYQYYNSHITKKKIMELFNISRYKLDNAIDQLLSI</sequence>
<comment type="caution">
    <text evidence="1">The sequence shown here is derived from an EMBL/GenBank/DDBJ whole genome shotgun (WGS) entry which is preliminary data.</text>
</comment>
<dbReference type="SUPFAM" id="SSF48452">
    <property type="entry name" value="TPR-like"/>
    <property type="match status" value="1"/>
</dbReference>
<organism evidence="1 2">
    <name type="scientific">Staphylococcus devriesei</name>
    <dbReference type="NCBI Taxonomy" id="586733"/>
    <lineage>
        <taxon>Bacteria</taxon>
        <taxon>Bacillati</taxon>
        <taxon>Bacillota</taxon>
        <taxon>Bacilli</taxon>
        <taxon>Bacillales</taxon>
        <taxon>Staphylococcaceae</taxon>
        <taxon>Staphylococcus</taxon>
    </lineage>
</organism>
<name>A0A2T4KT45_9STAP</name>
<dbReference type="Proteomes" id="UP000243350">
    <property type="component" value="Unassembled WGS sequence"/>
</dbReference>
<reference evidence="1 2" key="1">
    <citation type="journal article" date="2016" name="Front. Microbiol.">
        <title>Comprehensive Phylogenetic Analysis of Bovine Non-aureus Staphylococci Species Based on Whole-Genome Sequencing.</title>
        <authorList>
            <person name="Naushad S."/>
            <person name="Barkema H.W."/>
            <person name="Luby C."/>
            <person name="Condas L.A."/>
            <person name="Nobrega D.B."/>
            <person name="Carson D.A."/>
            <person name="De Buck J."/>
        </authorList>
    </citation>
    <scope>NUCLEOTIDE SEQUENCE [LARGE SCALE GENOMIC DNA]</scope>
    <source>
        <strain evidence="1 2">SNUC 4143</strain>
    </source>
</reference>
<evidence type="ECO:0000313" key="2">
    <source>
        <dbReference type="Proteomes" id="UP000243350"/>
    </source>
</evidence>
<dbReference type="AlphaFoldDB" id="A0A2T4KT45"/>
<protein>
    <submittedName>
        <fullName evidence="1">Uncharacterized protein</fullName>
    </submittedName>
</protein>
<accession>A0A2T4KT45</accession>
<dbReference type="EMBL" id="PYZH01000077">
    <property type="protein sequence ID" value="PTF12120.1"/>
    <property type="molecule type" value="Genomic_DNA"/>
</dbReference>
<proteinExistence type="predicted"/>
<gene>
    <name evidence="1" type="ORF">BUY48_09815</name>
</gene>
<dbReference type="InterPro" id="IPR011990">
    <property type="entry name" value="TPR-like_helical_dom_sf"/>
</dbReference>
<feature type="non-terminal residue" evidence="1">
    <location>
        <position position="1"/>
    </location>
</feature>
<evidence type="ECO:0000313" key="1">
    <source>
        <dbReference type="EMBL" id="PTF12120.1"/>
    </source>
</evidence>